<dbReference type="AlphaFoldDB" id="A0A3S1BCJ5"/>
<dbReference type="SUPFAM" id="SSF49265">
    <property type="entry name" value="Fibronectin type III"/>
    <property type="match status" value="1"/>
</dbReference>
<organism evidence="8 9">
    <name type="scientific">Elysia chlorotica</name>
    <name type="common">Eastern emerald elysia</name>
    <name type="synonym">Sea slug</name>
    <dbReference type="NCBI Taxonomy" id="188477"/>
    <lineage>
        <taxon>Eukaryota</taxon>
        <taxon>Metazoa</taxon>
        <taxon>Spiralia</taxon>
        <taxon>Lophotrochozoa</taxon>
        <taxon>Mollusca</taxon>
        <taxon>Gastropoda</taxon>
        <taxon>Heterobranchia</taxon>
        <taxon>Euthyneura</taxon>
        <taxon>Panpulmonata</taxon>
        <taxon>Sacoglossa</taxon>
        <taxon>Placobranchoidea</taxon>
        <taxon>Plakobranchidae</taxon>
        <taxon>Elysia</taxon>
    </lineage>
</organism>
<dbReference type="SMART" id="SM00502">
    <property type="entry name" value="BBC"/>
    <property type="match status" value="1"/>
</dbReference>
<dbReference type="InterPro" id="IPR013783">
    <property type="entry name" value="Ig-like_fold"/>
</dbReference>
<protein>
    <recommendedName>
        <fullName evidence="10">Fibronectin type-III domain-containing protein</fullName>
    </recommendedName>
</protein>
<evidence type="ECO:0008006" key="10">
    <source>
        <dbReference type="Google" id="ProtNLM"/>
    </source>
</evidence>
<evidence type="ECO:0000256" key="1">
    <source>
        <dbReference type="ARBA" id="ARBA00023054"/>
    </source>
</evidence>
<dbReference type="InterPro" id="IPR003649">
    <property type="entry name" value="Bbox_C"/>
</dbReference>
<proteinExistence type="predicted"/>
<accession>A0A3S1BCJ5</accession>
<sequence length="531" mass="57929">MGGSASGGCNGGSDADSGTVLSDRASSSSSSSTNLLLDFPDIDKLSIVSETDSGVICNSRPSSYVGTSSVANIFLQSLQSCTYGIKCSVCERLVFLDENGALSLPTNRVLEAIVQKYQKQMAANGGTLSGRSKAEIKCERCLSADKRAATSMCEQCEVFFCDICRSQCHDPAQDPSLAGHNLVDPAQGDVILRYKRKNSREHKCPEHSRETLTMFCVSCRLPVCGPCAQDGRHMTHDVQMLPAMCKSQKSELSHSLQSLSEKAKSGTEFIQRLKKMADSVSGNCAEFEKTVVSQCDALIEVIKQRKAELLENVAEEKDMKVRTLKEQVSDCTALLQRTTGLLQFCIEVLKESDAPSFLQVSAGLVSRVATADANFNKEMELAPRVSPEFELTIDNSAAIHAIENMSFFQMKDGIIAPGQPVIIPEECSCEGNSVTIAWAPQMGCVVEAYTLELDDGHNGDFRVVYVGREMICTVDGLHFNKIYNARVKAHNHSGESDYSEIISLQTAEGRDVRDLSSFDWYEGLFKGLSKV</sequence>
<feature type="domain" description="COS" evidence="7">
    <location>
        <begin position="349"/>
        <end position="408"/>
    </location>
</feature>
<feature type="coiled-coil region" evidence="3">
    <location>
        <begin position="299"/>
        <end position="327"/>
    </location>
</feature>
<dbReference type="Gene3D" id="1.20.5.170">
    <property type="match status" value="1"/>
</dbReference>
<feature type="domain" description="B box-type" evidence="5">
    <location>
        <begin position="199"/>
        <end position="241"/>
    </location>
</feature>
<dbReference type="InterPro" id="IPR050617">
    <property type="entry name" value="E3_ligase_FN3/SPRY"/>
</dbReference>
<feature type="region of interest" description="Disordered" evidence="4">
    <location>
        <begin position="1"/>
        <end position="32"/>
    </location>
</feature>
<name>A0A3S1BCJ5_ELYCH</name>
<reference evidence="8 9" key="1">
    <citation type="submission" date="2019-01" db="EMBL/GenBank/DDBJ databases">
        <title>A draft genome assembly of the solar-powered sea slug Elysia chlorotica.</title>
        <authorList>
            <person name="Cai H."/>
            <person name="Li Q."/>
            <person name="Fang X."/>
            <person name="Li J."/>
            <person name="Curtis N.E."/>
            <person name="Altenburger A."/>
            <person name="Shibata T."/>
            <person name="Feng M."/>
            <person name="Maeda T."/>
            <person name="Schwartz J.A."/>
            <person name="Shigenobu S."/>
            <person name="Lundholm N."/>
            <person name="Nishiyama T."/>
            <person name="Yang H."/>
            <person name="Hasebe M."/>
            <person name="Li S."/>
            <person name="Pierce S.K."/>
            <person name="Wang J."/>
        </authorList>
    </citation>
    <scope>NUCLEOTIDE SEQUENCE [LARGE SCALE GENOMIC DNA]</scope>
    <source>
        <strain evidence="8">EC2010</strain>
        <tissue evidence="8">Whole organism of an adult</tissue>
    </source>
</reference>
<dbReference type="PROSITE" id="PS51262">
    <property type="entry name" value="COS"/>
    <property type="match status" value="1"/>
</dbReference>
<evidence type="ECO:0000259" key="5">
    <source>
        <dbReference type="PROSITE" id="PS50119"/>
    </source>
</evidence>
<dbReference type="SUPFAM" id="SSF57845">
    <property type="entry name" value="B-box zinc-binding domain"/>
    <property type="match status" value="1"/>
</dbReference>
<evidence type="ECO:0000259" key="7">
    <source>
        <dbReference type="PROSITE" id="PS51262"/>
    </source>
</evidence>
<dbReference type="GO" id="GO:0043005">
    <property type="term" value="C:neuron projection"/>
    <property type="evidence" value="ECO:0007669"/>
    <property type="project" value="TreeGrafter"/>
</dbReference>
<dbReference type="CDD" id="cd00063">
    <property type="entry name" value="FN3"/>
    <property type="match status" value="1"/>
</dbReference>
<dbReference type="InterPro" id="IPR000315">
    <property type="entry name" value="Znf_B-box"/>
</dbReference>
<evidence type="ECO:0000256" key="3">
    <source>
        <dbReference type="SAM" id="Coils"/>
    </source>
</evidence>
<feature type="domain" description="Fibronectin type-III" evidence="6">
    <location>
        <begin position="416"/>
        <end position="509"/>
    </location>
</feature>
<evidence type="ECO:0000313" key="9">
    <source>
        <dbReference type="Proteomes" id="UP000271974"/>
    </source>
</evidence>
<dbReference type="STRING" id="188477.A0A3S1BCJ5"/>
<keyword evidence="2" id="KW-0862">Zinc</keyword>
<dbReference type="FunFam" id="2.60.40.10:FF:000178">
    <property type="entry name" value="E3 ubiquitin-protein ligase TRIM9 isoform X1"/>
    <property type="match status" value="1"/>
</dbReference>
<gene>
    <name evidence="8" type="ORF">EGW08_011876</name>
</gene>
<evidence type="ECO:0000313" key="8">
    <source>
        <dbReference type="EMBL" id="RUS80358.1"/>
    </source>
</evidence>
<dbReference type="Gene3D" id="3.30.160.60">
    <property type="entry name" value="Classic Zinc Finger"/>
    <property type="match status" value="1"/>
</dbReference>
<keyword evidence="1 3" id="KW-0175">Coiled coil</keyword>
<keyword evidence="9" id="KW-1185">Reference proteome</keyword>
<evidence type="ECO:0000256" key="2">
    <source>
        <dbReference type="PROSITE-ProRule" id="PRU00024"/>
    </source>
</evidence>
<comment type="caution">
    <text evidence="8">The sequence shown here is derived from an EMBL/GenBank/DDBJ whole genome shotgun (WGS) entry which is preliminary data.</text>
</comment>
<feature type="compositionally biased region" description="Gly residues" evidence="4">
    <location>
        <begin position="1"/>
        <end position="11"/>
    </location>
</feature>
<dbReference type="PROSITE" id="PS50119">
    <property type="entry name" value="ZF_BBOX"/>
    <property type="match status" value="1"/>
</dbReference>
<dbReference type="Pfam" id="PF00643">
    <property type="entry name" value="zf-B_box"/>
    <property type="match status" value="1"/>
</dbReference>
<dbReference type="Gene3D" id="2.60.40.10">
    <property type="entry name" value="Immunoglobulins"/>
    <property type="match status" value="1"/>
</dbReference>
<evidence type="ECO:0000259" key="6">
    <source>
        <dbReference type="PROSITE" id="PS50853"/>
    </source>
</evidence>
<evidence type="ECO:0000256" key="4">
    <source>
        <dbReference type="SAM" id="MobiDB-lite"/>
    </source>
</evidence>
<dbReference type="Proteomes" id="UP000271974">
    <property type="component" value="Unassembled WGS sequence"/>
</dbReference>
<dbReference type="GO" id="GO:0008270">
    <property type="term" value="F:zinc ion binding"/>
    <property type="evidence" value="ECO:0007669"/>
    <property type="project" value="UniProtKB-KW"/>
</dbReference>
<dbReference type="OrthoDB" id="295536at2759"/>
<dbReference type="EMBL" id="RQTK01000396">
    <property type="protein sequence ID" value="RUS80358.1"/>
    <property type="molecule type" value="Genomic_DNA"/>
</dbReference>
<dbReference type="SMART" id="SM00060">
    <property type="entry name" value="FN3"/>
    <property type="match status" value="1"/>
</dbReference>
<dbReference type="InterPro" id="IPR036116">
    <property type="entry name" value="FN3_sf"/>
</dbReference>
<dbReference type="InterPro" id="IPR003961">
    <property type="entry name" value="FN3_dom"/>
</dbReference>
<keyword evidence="2" id="KW-0479">Metal-binding</keyword>
<keyword evidence="2" id="KW-0863">Zinc-finger</keyword>
<dbReference type="PANTHER" id="PTHR24099">
    <property type="entry name" value="E3 UBIQUITIN-PROTEIN LIGASE TRIM36-RELATED"/>
    <property type="match status" value="1"/>
</dbReference>
<dbReference type="PROSITE" id="PS50853">
    <property type="entry name" value="FN3"/>
    <property type="match status" value="1"/>
</dbReference>
<dbReference type="InterPro" id="IPR017903">
    <property type="entry name" value="COS_domain"/>
</dbReference>
<dbReference type="PANTHER" id="PTHR24099:SF15">
    <property type="entry name" value="E3 UBIQUITIN-PROTEIN LIGASE TRIM9"/>
    <property type="match status" value="1"/>
</dbReference>
<dbReference type="GO" id="GO:0007411">
    <property type="term" value="P:axon guidance"/>
    <property type="evidence" value="ECO:0007669"/>
    <property type="project" value="TreeGrafter"/>
</dbReference>
<dbReference type="Gene3D" id="4.10.830.40">
    <property type="match status" value="1"/>
</dbReference>
<dbReference type="SMART" id="SM00336">
    <property type="entry name" value="BBOX"/>
    <property type="match status" value="2"/>
</dbReference>